<dbReference type="EnsemblPlants" id="QL04p011320:mrna">
    <property type="protein sequence ID" value="QL04p011320:mrna:CDS:3"/>
    <property type="gene ID" value="QL04p011320"/>
</dbReference>
<dbReference type="OMA" id="RIERCAN"/>
<protein>
    <submittedName>
        <fullName evidence="2">Uncharacterized protein</fullName>
    </submittedName>
</protein>
<name>A0A7N2LDN5_QUELO</name>
<evidence type="ECO:0000313" key="2">
    <source>
        <dbReference type="EnsemblPlants" id="QL04p011320:mrna:CDS:3"/>
    </source>
</evidence>
<organism evidence="2 3">
    <name type="scientific">Quercus lobata</name>
    <name type="common">Valley oak</name>
    <dbReference type="NCBI Taxonomy" id="97700"/>
    <lineage>
        <taxon>Eukaryota</taxon>
        <taxon>Viridiplantae</taxon>
        <taxon>Streptophyta</taxon>
        <taxon>Embryophyta</taxon>
        <taxon>Tracheophyta</taxon>
        <taxon>Spermatophyta</taxon>
        <taxon>Magnoliopsida</taxon>
        <taxon>eudicotyledons</taxon>
        <taxon>Gunneridae</taxon>
        <taxon>Pentapetalae</taxon>
        <taxon>rosids</taxon>
        <taxon>fabids</taxon>
        <taxon>Fagales</taxon>
        <taxon>Fagaceae</taxon>
        <taxon>Quercus</taxon>
    </lineage>
</organism>
<dbReference type="InParanoid" id="A0A7N2LDN5"/>
<keyword evidence="3" id="KW-1185">Reference proteome</keyword>
<dbReference type="Proteomes" id="UP000594261">
    <property type="component" value="Chromosome 4"/>
</dbReference>
<dbReference type="Gramene" id="QL04p011320:mrna">
    <property type="protein sequence ID" value="QL04p011320:mrna:CDS:3"/>
    <property type="gene ID" value="QL04p011320"/>
</dbReference>
<sequence>MSESSFIFIFKSRTAPDLSSLGSLQINNCSSFVSLPEEGLPAPNLTWFRVDNCNNLKALPGQMHSLLPSLQTLSTHLCPELELFPDRGLPSSLNSLEIHSCDKLIVSRMGWGLKGLHSLRSFYISGKCENWESFPERRFLPSSLTSLEIWVLKHLKSLNGNELQHLTALRKSAIGHCQTLQSMPEKGLPTSLSSLIMKNCPMLKERCLMEKGEDWHKIEHIPLIKIDKEVISSNWSSAQNPQILILRIISYFLSGLANSFLTLHILTDFGEK</sequence>
<evidence type="ECO:0000256" key="1">
    <source>
        <dbReference type="ARBA" id="ARBA00022821"/>
    </source>
</evidence>
<dbReference type="PANTHER" id="PTHR36766:SF40">
    <property type="entry name" value="DISEASE RESISTANCE PROTEIN RGA3"/>
    <property type="match status" value="1"/>
</dbReference>
<accession>A0A7N2LDN5</accession>
<evidence type="ECO:0000313" key="3">
    <source>
        <dbReference type="Proteomes" id="UP000594261"/>
    </source>
</evidence>
<reference evidence="2 3" key="1">
    <citation type="journal article" date="2016" name="G3 (Bethesda)">
        <title>First Draft Assembly and Annotation of the Genome of a California Endemic Oak Quercus lobata Nee (Fagaceae).</title>
        <authorList>
            <person name="Sork V.L."/>
            <person name="Fitz-Gibbon S.T."/>
            <person name="Puiu D."/>
            <person name="Crepeau M."/>
            <person name="Gugger P.F."/>
            <person name="Sherman R."/>
            <person name="Stevens K."/>
            <person name="Langley C.H."/>
            <person name="Pellegrini M."/>
            <person name="Salzberg S.L."/>
        </authorList>
    </citation>
    <scope>NUCLEOTIDE SEQUENCE [LARGE SCALE GENOMIC DNA]</scope>
    <source>
        <strain evidence="2 3">cv. SW786</strain>
    </source>
</reference>
<proteinExistence type="predicted"/>
<reference evidence="2" key="2">
    <citation type="submission" date="2021-01" db="UniProtKB">
        <authorList>
            <consortium name="EnsemblPlants"/>
        </authorList>
    </citation>
    <scope>IDENTIFICATION</scope>
</reference>
<keyword evidence="1" id="KW-0611">Plant defense</keyword>
<dbReference type="InterPro" id="IPR032675">
    <property type="entry name" value="LRR_dom_sf"/>
</dbReference>
<dbReference type="EMBL" id="LRBV02000004">
    <property type="status" value="NOT_ANNOTATED_CDS"/>
    <property type="molecule type" value="Genomic_DNA"/>
</dbReference>
<dbReference type="SUPFAM" id="SSF52058">
    <property type="entry name" value="L domain-like"/>
    <property type="match status" value="1"/>
</dbReference>
<dbReference type="Gene3D" id="3.80.10.10">
    <property type="entry name" value="Ribonuclease Inhibitor"/>
    <property type="match status" value="2"/>
</dbReference>
<dbReference type="PANTHER" id="PTHR36766">
    <property type="entry name" value="PLANT BROAD-SPECTRUM MILDEW RESISTANCE PROTEIN RPW8"/>
    <property type="match status" value="1"/>
</dbReference>
<dbReference type="GO" id="GO:0006952">
    <property type="term" value="P:defense response"/>
    <property type="evidence" value="ECO:0007669"/>
    <property type="project" value="UniProtKB-KW"/>
</dbReference>
<dbReference type="AlphaFoldDB" id="A0A7N2LDN5"/>